<dbReference type="InterPro" id="IPR009305">
    <property type="entry name" value="Mpo1-like"/>
</dbReference>
<evidence type="ECO:0000313" key="3">
    <source>
        <dbReference type="Proteomes" id="UP001519924"/>
    </source>
</evidence>
<evidence type="ECO:0000256" key="1">
    <source>
        <dbReference type="SAM" id="Phobius"/>
    </source>
</evidence>
<feature type="transmembrane region" description="Helical" evidence="1">
    <location>
        <begin position="29"/>
        <end position="47"/>
    </location>
</feature>
<comment type="caution">
    <text evidence="2">The sequence shown here is derived from an EMBL/GenBank/DDBJ whole genome shotgun (WGS) entry which is preliminary data.</text>
</comment>
<accession>A0ABS7F102</accession>
<organism evidence="2 3">
    <name type="scientific">Caldovatus aquaticus</name>
    <dbReference type="NCBI Taxonomy" id="2865671"/>
    <lineage>
        <taxon>Bacteria</taxon>
        <taxon>Pseudomonadati</taxon>
        <taxon>Pseudomonadota</taxon>
        <taxon>Alphaproteobacteria</taxon>
        <taxon>Acetobacterales</taxon>
        <taxon>Roseomonadaceae</taxon>
        <taxon>Caldovatus</taxon>
    </lineage>
</organism>
<feature type="transmembrane region" description="Helical" evidence="1">
    <location>
        <begin position="53"/>
        <end position="72"/>
    </location>
</feature>
<proteinExistence type="predicted"/>
<dbReference type="Pfam" id="PF06127">
    <property type="entry name" value="Mpo1-like"/>
    <property type="match status" value="1"/>
</dbReference>
<dbReference type="PANTHER" id="PTHR34205:SF2">
    <property type="entry name" value="DUF962 DOMAIN-CONTAINING PROTEIN"/>
    <property type="match status" value="1"/>
</dbReference>
<keyword evidence="1" id="KW-1133">Transmembrane helix</keyword>
<reference evidence="2 3" key="1">
    <citation type="submission" date="2021-08" db="EMBL/GenBank/DDBJ databases">
        <title>Caldovatus sediminis gen. nov., sp. nov., a moderately thermophilic bacterium isolated from a hot spring.</title>
        <authorList>
            <person name="Hu C.-J."/>
            <person name="Li W.-J."/>
            <person name="Xian W.-D."/>
        </authorList>
    </citation>
    <scope>NUCLEOTIDE SEQUENCE [LARGE SCALE GENOMIC DNA]</scope>
    <source>
        <strain evidence="2 3">SYSU G05006</strain>
    </source>
</reference>
<dbReference type="Proteomes" id="UP001519924">
    <property type="component" value="Unassembled WGS sequence"/>
</dbReference>
<protein>
    <submittedName>
        <fullName evidence="2">DUF962 domain-containing protein</fullName>
    </submittedName>
</protein>
<dbReference type="EMBL" id="JAHZUY010000013">
    <property type="protein sequence ID" value="MBW8269297.1"/>
    <property type="molecule type" value="Genomic_DNA"/>
</dbReference>
<sequence>MGQDLSRIARYADFWPCYLREHARPATRLLHVAGTVAAALLLLWGLVLGPLRLLLLVPVAGYGLAWIAHFAIEGNRPASFARPLWSLRSDLRMAALFLTGRLEGELRRAGL</sequence>
<name>A0ABS7F102_9PROT</name>
<dbReference type="RefSeq" id="WP_220117055.1">
    <property type="nucleotide sequence ID" value="NZ_JAHZUY010000013.1"/>
</dbReference>
<evidence type="ECO:0000313" key="2">
    <source>
        <dbReference type="EMBL" id="MBW8269297.1"/>
    </source>
</evidence>
<dbReference type="PANTHER" id="PTHR34205">
    <property type="entry name" value="TRANSMEMBRANE PROTEIN"/>
    <property type="match status" value="1"/>
</dbReference>
<keyword evidence="1" id="KW-0472">Membrane</keyword>
<keyword evidence="1" id="KW-0812">Transmembrane</keyword>
<keyword evidence="3" id="KW-1185">Reference proteome</keyword>
<gene>
    <name evidence="2" type="ORF">K1J50_07325</name>
</gene>